<evidence type="ECO:0000256" key="1">
    <source>
        <dbReference type="ARBA" id="ARBA00022741"/>
    </source>
</evidence>
<evidence type="ECO:0000256" key="4">
    <source>
        <dbReference type="SAM" id="MobiDB-lite"/>
    </source>
</evidence>
<dbReference type="EMBL" id="ML737951">
    <property type="protein sequence ID" value="KAE8357873.1"/>
    <property type="molecule type" value="Genomic_DNA"/>
</dbReference>
<dbReference type="InterPro" id="IPR038718">
    <property type="entry name" value="SNF2-like_sf"/>
</dbReference>
<feature type="compositionally biased region" description="Polar residues" evidence="4">
    <location>
        <begin position="15"/>
        <end position="33"/>
    </location>
</feature>
<dbReference type="GeneID" id="43658092"/>
<dbReference type="InterPro" id="IPR027417">
    <property type="entry name" value="P-loop_NTPase"/>
</dbReference>
<keyword evidence="2 7" id="KW-0378">Hydrolase</keyword>
<reference evidence="7 8" key="1">
    <citation type="submission" date="2019-04" db="EMBL/GenBank/DDBJ databases">
        <title>Friends and foes A comparative genomics studyof 23 Aspergillus species from section Flavi.</title>
        <authorList>
            <consortium name="DOE Joint Genome Institute"/>
            <person name="Kjaerbolling I."/>
            <person name="Vesth T."/>
            <person name="Frisvad J.C."/>
            <person name="Nybo J.L."/>
            <person name="Theobald S."/>
            <person name="Kildgaard S."/>
            <person name="Isbrandt T."/>
            <person name="Kuo A."/>
            <person name="Sato A."/>
            <person name="Lyhne E.K."/>
            <person name="Kogle M.E."/>
            <person name="Wiebenga A."/>
            <person name="Kun R.S."/>
            <person name="Lubbers R.J."/>
            <person name="Makela M.R."/>
            <person name="Barry K."/>
            <person name="Chovatia M."/>
            <person name="Clum A."/>
            <person name="Daum C."/>
            <person name="Haridas S."/>
            <person name="He G."/>
            <person name="LaButti K."/>
            <person name="Lipzen A."/>
            <person name="Mondo S."/>
            <person name="Riley R."/>
            <person name="Salamov A."/>
            <person name="Simmons B.A."/>
            <person name="Magnuson J.K."/>
            <person name="Henrissat B."/>
            <person name="Mortensen U.H."/>
            <person name="Larsen T.O."/>
            <person name="Devries R.P."/>
            <person name="Grigoriev I.V."/>
            <person name="Machida M."/>
            <person name="Baker S.E."/>
            <person name="Andersen M.R."/>
        </authorList>
    </citation>
    <scope>NUCLEOTIDE SEQUENCE [LARGE SCALE GENOMIC DNA]</scope>
    <source>
        <strain evidence="7 8">CBS 763.97</strain>
    </source>
</reference>
<keyword evidence="8" id="KW-1185">Reference proteome</keyword>
<keyword evidence="1" id="KW-0547">Nucleotide-binding</keyword>
<dbReference type="AlphaFoldDB" id="A0A5N6ZKY6"/>
<dbReference type="SMART" id="SM00487">
    <property type="entry name" value="DEXDc"/>
    <property type="match status" value="1"/>
</dbReference>
<dbReference type="InterPro" id="IPR049730">
    <property type="entry name" value="SNF2/RAD54-like_C"/>
</dbReference>
<evidence type="ECO:0000259" key="6">
    <source>
        <dbReference type="PROSITE" id="PS51194"/>
    </source>
</evidence>
<dbReference type="GO" id="GO:0008094">
    <property type="term" value="F:ATP-dependent activity, acting on DNA"/>
    <property type="evidence" value="ECO:0007669"/>
    <property type="project" value="TreeGrafter"/>
</dbReference>
<dbReference type="InterPro" id="IPR001650">
    <property type="entry name" value="Helicase_C-like"/>
</dbReference>
<dbReference type="Gene3D" id="3.40.50.10810">
    <property type="entry name" value="Tandem AAA-ATPase domain"/>
    <property type="match status" value="1"/>
</dbReference>
<evidence type="ECO:0000256" key="2">
    <source>
        <dbReference type="ARBA" id="ARBA00022801"/>
    </source>
</evidence>
<keyword evidence="3" id="KW-0067">ATP-binding</keyword>
<feature type="region of interest" description="Disordered" evidence="4">
    <location>
        <begin position="190"/>
        <end position="239"/>
    </location>
</feature>
<dbReference type="GO" id="GO:0005634">
    <property type="term" value="C:nucleus"/>
    <property type="evidence" value="ECO:0007669"/>
    <property type="project" value="TreeGrafter"/>
</dbReference>
<accession>A0A5N6ZKY6</accession>
<dbReference type="Pfam" id="PF00176">
    <property type="entry name" value="SNF2-rel_dom"/>
    <property type="match status" value="1"/>
</dbReference>
<dbReference type="GO" id="GO:0005524">
    <property type="term" value="F:ATP binding"/>
    <property type="evidence" value="ECO:0007669"/>
    <property type="project" value="UniProtKB-KW"/>
</dbReference>
<dbReference type="InterPro" id="IPR014001">
    <property type="entry name" value="Helicase_ATP-bd"/>
</dbReference>
<organism evidence="7 8">
    <name type="scientific">Aspergillus caelatus</name>
    <dbReference type="NCBI Taxonomy" id="61420"/>
    <lineage>
        <taxon>Eukaryota</taxon>
        <taxon>Fungi</taxon>
        <taxon>Dikarya</taxon>
        <taxon>Ascomycota</taxon>
        <taxon>Pezizomycotina</taxon>
        <taxon>Eurotiomycetes</taxon>
        <taxon>Eurotiomycetidae</taxon>
        <taxon>Eurotiales</taxon>
        <taxon>Aspergillaceae</taxon>
        <taxon>Aspergillus</taxon>
        <taxon>Aspergillus subgen. Circumdati</taxon>
    </lineage>
</organism>
<evidence type="ECO:0000313" key="8">
    <source>
        <dbReference type="Proteomes" id="UP000326268"/>
    </source>
</evidence>
<dbReference type="RefSeq" id="XP_031920954.1">
    <property type="nucleotide sequence ID" value="XM_032073646.1"/>
</dbReference>
<feature type="domain" description="Helicase C-terminal" evidence="6">
    <location>
        <begin position="872"/>
        <end position="1024"/>
    </location>
</feature>
<dbReference type="PROSITE" id="PS51192">
    <property type="entry name" value="HELICASE_ATP_BIND_1"/>
    <property type="match status" value="1"/>
</dbReference>
<dbReference type="SMART" id="SM00490">
    <property type="entry name" value="HELICc"/>
    <property type="match status" value="1"/>
</dbReference>
<dbReference type="GO" id="GO:0006281">
    <property type="term" value="P:DNA repair"/>
    <property type="evidence" value="ECO:0007669"/>
    <property type="project" value="TreeGrafter"/>
</dbReference>
<name>A0A5N6ZKY6_9EURO</name>
<gene>
    <name evidence="7" type="ORF">BDV27DRAFT_164107</name>
</gene>
<feature type="compositionally biased region" description="Low complexity" evidence="4">
    <location>
        <begin position="1"/>
        <end position="14"/>
    </location>
</feature>
<dbReference type="PROSITE" id="PS51194">
    <property type="entry name" value="HELICASE_CTER"/>
    <property type="match status" value="1"/>
</dbReference>
<evidence type="ECO:0000259" key="5">
    <source>
        <dbReference type="PROSITE" id="PS51192"/>
    </source>
</evidence>
<dbReference type="Proteomes" id="UP000326268">
    <property type="component" value="Unassembled WGS sequence"/>
</dbReference>
<sequence>MSSESKSCESSDSDNNVIISYEPETNTTASTGKAKTPKGREGLKTAFGLVGNDEWTQWLKSDMVQPHWASLWNDFLRNRKGGERGPGLVIVQARVISGEAAGNRKYSAFTKDKTEWDEVDHYACFLYWVKYENTTSRSGVFFRTQKTEDEIDRLIWALKDWLRHIHAPSQIGKRGGGTAIFGSVRGYQKRTRATTNDDQSGATSSTTKEDTEMELDTTAVPETDTQADNKMSQEDNENDPQLSRWEMALQEECLSKKQQMILWRKSDTFDRTDPFWQYAMATTALKNCERVIGEEEPEIIADLETIEEEVDVAASSVMKGEPKTPKKLSKRELKAKYRAFDPMTTDIFNPEHYNVQEEIEYAHIAEISTASTVMRPTEEGLRQMEKQRQWFDNKEYQRENHEEACQRLNIPASSHPRLPNMHAGAMLKYWQPVAINALAEMKASGHVKGAILGDSVGLGKTWEAVGFLMHQYALFKKRYDAAKKEKKTLPLGKPTLIVVPPTLVGQWIGEIIAMTPLFKLWVYYGDYRATAGHNARVIDGKLTNDDEIFDGQPQRARVLILTTYQTLTARHGPSTAKLWCEKEKITYNPSQPPRQWKGSLAGLFEIAVFDEAHTLRNRDAQLSITAKWIYAEFNLLLTGTLFFNSVYDFSGYAGLVLKNDHVEPQQLTAHLFDLPKGHEKESLLLTHTALTKLIFADGIDLQLAGTRLRKILAQLMIRRTLSSSIPFESGVTIGQDIPGYKRKMVMSELNEAEELAYKALEVRYRQYILMQDKHDKTKYRWNMDRLRKLTLFSSWIGFQWLEKSLVTQNIAAALHCLKEGTLIGRWMRAIEDCKVLDNESSVIGFYRTAYKVAQEIERPTFALEFLLRGSPKMRSMIPIIRDQVFLHHEKSIVWTMWPAEQVYVAACLKEIGIDVAVLHSGLDTTERTRLIDEFTMQEDKCMVLISTFSISSAGLNLQKLCRNAHLFSPPTSQSIANQAIGRVCRLGQTKIVLIYEYLAEKTFQCWLRRRGVNKALPGIITELSLNINDQEVMSDHKPLTRWRIRNDKLTYLEDGEEPQEGDIFDASMILEQIIESMQGTD</sequence>
<evidence type="ECO:0000313" key="7">
    <source>
        <dbReference type="EMBL" id="KAE8357873.1"/>
    </source>
</evidence>
<dbReference type="Gene3D" id="3.40.50.300">
    <property type="entry name" value="P-loop containing nucleotide triphosphate hydrolases"/>
    <property type="match status" value="1"/>
</dbReference>
<dbReference type="InterPro" id="IPR050628">
    <property type="entry name" value="SNF2_RAD54_helicase_TF"/>
</dbReference>
<feature type="region of interest" description="Disordered" evidence="4">
    <location>
        <begin position="1"/>
        <end position="38"/>
    </location>
</feature>
<feature type="compositionally biased region" description="Polar residues" evidence="4">
    <location>
        <begin position="193"/>
        <end position="206"/>
    </location>
</feature>
<dbReference type="Pfam" id="PF00271">
    <property type="entry name" value="Helicase_C"/>
    <property type="match status" value="1"/>
</dbReference>
<dbReference type="CDD" id="cd18793">
    <property type="entry name" value="SF2_C_SNF"/>
    <property type="match status" value="1"/>
</dbReference>
<dbReference type="SUPFAM" id="SSF52540">
    <property type="entry name" value="P-loop containing nucleoside triphosphate hydrolases"/>
    <property type="match status" value="2"/>
</dbReference>
<dbReference type="GO" id="GO:0016787">
    <property type="term" value="F:hydrolase activity"/>
    <property type="evidence" value="ECO:0007669"/>
    <property type="project" value="UniProtKB-KW"/>
</dbReference>
<evidence type="ECO:0000256" key="3">
    <source>
        <dbReference type="ARBA" id="ARBA00022840"/>
    </source>
</evidence>
<dbReference type="InterPro" id="IPR000330">
    <property type="entry name" value="SNF2_N"/>
</dbReference>
<dbReference type="PANTHER" id="PTHR45626">
    <property type="entry name" value="TRANSCRIPTION TERMINATION FACTOR 2-RELATED"/>
    <property type="match status" value="1"/>
</dbReference>
<dbReference type="OrthoDB" id="4459045at2759"/>
<protein>
    <submittedName>
        <fullName evidence="7">P-loop containing nucleoside triphosphate hydrolase protein</fullName>
    </submittedName>
</protein>
<feature type="domain" description="Helicase ATP-binding" evidence="5">
    <location>
        <begin position="441"/>
        <end position="659"/>
    </location>
</feature>
<proteinExistence type="predicted"/>
<dbReference type="PANTHER" id="PTHR45626:SF14">
    <property type="entry name" value="ATP-DEPENDENT DNA HELICASE (EUROFUNG)"/>
    <property type="match status" value="1"/>
</dbReference>